<proteinExistence type="predicted"/>
<accession>A0AA48RE16</accession>
<protein>
    <submittedName>
        <fullName evidence="1">Uncharacterized protein</fullName>
    </submittedName>
</protein>
<gene>
    <name evidence="1" type="ORF">AMST5_01871</name>
</gene>
<reference evidence="1" key="1">
    <citation type="submission" date="2023-07" db="EMBL/GenBank/DDBJ databases">
        <authorList>
            <person name="Pelsma A.J. K."/>
        </authorList>
    </citation>
    <scope>NUCLEOTIDE SEQUENCE</scope>
</reference>
<sequence length="241" mass="27261">MKIKLACAQCFEQSLGDDAASIPSSVFFSEIIREDGLYRGKCPRGHDFQIRVQTLPHEMLFEIALNAIEDGYYREAVSSFAASVERFYEFSIRTLAKAYGVDDLVTEAGWDEISAQSERQLGAFIFLSVASFKELPTLLPNRKVKFRNKVIHKGCLPNRQEAIDFGAACYEVIQDGIQKLKHSYRNEVSNALGDHLRKAERHIDWSSPLHTQTTTTALNIVAERETPPFGDILRRRGLFEG</sequence>
<evidence type="ECO:0000313" key="1">
    <source>
        <dbReference type="EMBL" id="CAJ0866554.1"/>
    </source>
</evidence>
<name>A0AA48RE16_9ZZZZ</name>
<dbReference type="EMBL" id="OY288114">
    <property type="protein sequence ID" value="CAJ0866554.1"/>
    <property type="molecule type" value="Genomic_DNA"/>
</dbReference>
<organism evidence="1">
    <name type="scientific">freshwater sediment metagenome</name>
    <dbReference type="NCBI Taxonomy" id="556182"/>
    <lineage>
        <taxon>unclassified sequences</taxon>
        <taxon>metagenomes</taxon>
        <taxon>ecological metagenomes</taxon>
    </lineage>
</organism>
<dbReference type="AlphaFoldDB" id="A0AA48RE16"/>